<sequence length="159" mass="17505">MEAKWQRPQAMEPRPNIPAPGSTPSQPLWQTKEVALGLPRRRAPPCERATKVKSEGYRQTAGEERHRGGLLATGCTLRQTDMGASSHCLPEGQHVSAPKHGSADGKMRGRARRADMFLYELMSCGGPPSRGQHQQFGLHVLGRAVLPRRCHNRISGRAL</sequence>
<proteinExistence type="predicted"/>
<protein>
    <submittedName>
        <fullName evidence="2">Uncharacterized protein</fullName>
    </submittedName>
</protein>
<evidence type="ECO:0000256" key="1">
    <source>
        <dbReference type="SAM" id="MobiDB-lite"/>
    </source>
</evidence>
<name>A0A2R6W7W1_MARPO</name>
<organism evidence="2 3">
    <name type="scientific">Marchantia polymorpha</name>
    <name type="common">Common liverwort</name>
    <name type="synonym">Marchantia aquatica</name>
    <dbReference type="NCBI Taxonomy" id="3197"/>
    <lineage>
        <taxon>Eukaryota</taxon>
        <taxon>Viridiplantae</taxon>
        <taxon>Streptophyta</taxon>
        <taxon>Embryophyta</taxon>
        <taxon>Marchantiophyta</taxon>
        <taxon>Marchantiopsida</taxon>
        <taxon>Marchantiidae</taxon>
        <taxon>Marchantiales</taxon>
        <taxon>Marchantiaceae</taxon>
        <taxon>Marchantia</taxon>
    </lineage>
</organism>
<accession>A0A2R6W7W1</accession>
<reference evidence="3" key="1">
    <citation type="journal article" date="2017" name="Cell">
        <title>Insights into land plant evolution garnered from the Marchantia polymorpha genome.</title>
        <authorList>
            <person name="Bowman J.L."/>
            <person name="Kohchi T."/>
            <person name="Yamato K.T."/>
            <person name="Jenkins J."/>
            <person name="Shu S."/>
            <person name="Ishizaki K."/>
            <person name="Yamaoka S."/>
            <person name="Nishihama R."/>
            <person name="Nakamura Y."/>
            <person name="Berger F."/>
            <person name="Adam C."/>
            <person name="Aki S.S."/>
            <person name="Althoff F."/>
            <person name="Araki T."/>
            <person name="Arteaga-Vazquez M.A."/>
            <person name="Balasubrmanian S."/>
            <person name="Barry K."/>
            <person name="Bauer D."/>
            <person name="Boehm C.R."/>
            <person name="Briginshaw L."/>
            <person name="Caballero-Perez J."/>
            <person name="Catarino B."/>
            <person name="Chen F."/>
            <person name="Chiyoda S."/>
            <person name="Chovatia M."/>
            <person name="Davies K.M."/>
            <person name="Delmans M."/>
            <person name="Demura T."/>
            <person name="Dierschke T."/>
            <person name="Dolan L."/>
            <person name="Dorantes-Acosta A.E."/>
            <person name="Eklund D.M."/>
            <person name="Florent S.N."/>
            <person name="Flores-Sandoval E."/>
            <person name="Fujiyama A."/>
            <person name="Fukuzawa H."/>
            <person name="Galik B."/>
            <person name="Grimanelli D."/>
            <person name="Grimwood J."/>
            <person name="Grossniklaus U."/>
            <person name="Hamada T."/>
            <person name="Haseloff J."/>
            <person name="Hetherington A.J."/>
            <person name="Higo A."/>
            <person name="Hirakawa Y."/>
            <person name="Hundley H.N."/>
            <person name="Ikeda Y."/>
            <person name="Inoue K."/>
            <person name="Inoue S.I."/>
            <person name="Ishida S."/>
            <person name="Jia Q."/>
            <person name="Kakita M."/>
            <person name="Kanazawa T."/>
            <person name="Kawai Y."/>
            <person name="Kawashima T."/>
            <person name="Kennedy M."/>
            <person name="Kinose K."/>
            <person name="Kinoshita T."/>
            <person name="Kohara Y."/>
            <person name="Koide E."/>
            <person name="Komatsu K."/>
            <person name="Kopischke S."/>
            <person name="Kubo M."/>
            <person name="Kyozuka J."/>
            <person name="Lagercrantz U."/>
            <person name="Lin S.S."/>
            <person name="Lindquist E."/>
            <person name="Lipzen A.M."/>
            <person name="Lu C.W."/>
            <person name="De Luna E."/>
            <person name="Martienssen R.A."/>
            <person name="Minamino N."/>
            <person name="Mizutani M."/>
            <person name="Mizutani M."/>
            <person name="Mochizuki N."/>
            <person name="Monte I."/>
            <person name="Mosher R."/>
            <person name="Nagasaki H."/>
            <person name="Nakagami H."/>
            <person name="Naramoto S."/>
            <person name="Nishitani K."/>
            <person name="Ohtani M."/>
            <person name="Okamoto T."/>
            <person name="Okumura M."/>
            <person name="Phillips J."/>
            <person name="Pollak B."/>
            <person name="Reinders A."/>
            <person name="Rovekamp M."/>
            <person name="Sano R."/>
            <person name="Sawa S."/>
            <person name="Schmid M.W."/>
            <person name="Shirakawa M."/>
            <person name="Solano R."/>
            <person name="Spunde A."/>
            <person name="Suetsugu N."/>
            <person name="Sugano S."/>
            <person name="Sugiyama A."/>
            <person name="Sun R."/>
            <person name="Suzuki Y."/>
            <person name="Takenaka M."/>
            <person name="Takezawa D."/>
            <person name="Tomogane H."/>
            <person name="Tsuzuki M."/>
            <person name="Ueda T."/>
            <person name="Umeda M."/>
            <person name="Ward J.M."/>
            <person name="Watanabe Y."/>
            <person name="Yazaki K."/>
            <person name="Yokoyama R."/>
            <person name="Yoshitake Y."/>
            <person name="Yotsui I."/>
            <person name="Zachgo S."/>
            <person name="Schmutz J."/>
        </authorList>
    </citation>
    <scope>NUCLEOTIDE SEQUENCE [LARGE SCALE GENOMIC DNA]</scope>
    <source>
        <strain evidence="3">Tak-1</strain>
    </source>
</reference>
<feature type="region of interest" description="Disordered" evidence="1">
    <location>
        <begin position="1"/>
        <end position="29"/>
    </location>
</feature>
<dbReference type="Proteomes" id="UP000244005">
    <property type="component" value="Unassembled WGS sequence"/>
</dbReference>
<gene>
    <name evidence="2" type="ORF">MARPO_0132s0013</name>
</gene>
<dbReference type="AlphaFoldDB" id="A0A2R6W7W1"/>
<evidence type="ECO:0000313" key="2">
    <source>
        <dbReference type="EMBL" id="PTQ29934.1"/>
    </source>
</evidence>
<dbReference type="EMBL" id="KZ772804">
    <property type="protein sequence ID" value="PTQ29934.1"/>
    <property type="molecule type" value="Genomic_DNA"/>
</dbReference>
<feature type="region of interest" description="Disordered" evidence="1">
    <location>
        <begin position="87"/>
        <end position="107"/>
    </location>
</feature>
<dbReference type="Gramene" id="Mp4g09700.1">
    <property type="protein sequence ID" value="Mp4g09700.1.cds"/>
    <property type="gene ID" value="Mp4g09700"/>
</dbReference>
<evidence type="ECO:0000313" key="3">
    <source>
        <dbReference type="Proteomes" id="UP000244005"/>
    </source>
</evidence>
<keyword evidence="3" id="KW-1185">Reference proteome</keyword>